<dbReference type="RefSeq" id="WP_146231420.1">
    <property type="nucleotide sequence ID" value="NZ_QGHB01000001.1"/>
</dbReference>
<organism evidence="2 3">
    <name type="scientific">Lentzea atacamensis</name>
    <dbReference type="NCBI Taxonomy" id="531938"/>
    <lineage>
        <taxon>Bacteria</taxon>
        <taxon>Bacillati</taxon>
        <taxon>Actinomycetota</taxon>
        <taxon>Actinomycetes</taxon>
        <taxon>Pseudonocardiales</taxon>
        <taxon>Pseudonocardiaceae</taxon>
        <taxon>Lentzea</taxon>
    </lineage>
</organism>
<reference evidence="2 3" key="1">
    <citation type="submission" date="2018-05" db="EMBL/GenBank/DDBJ databases">
        <title>Genomic Encyclopedia of Type Strains, Phase IV (KMG-IV): sequencing the most valuable type-strain genomes for metagenomic binning, comparative biology and taxonomic classification.</title>
        <authorList>
            <person name="Goeker M."/>
        </authorList>
    </citation>
    <scope>NUCLEOTIDE SEQUENCE [LARGE SCALE GENOMIC DNA]</scope>
    <source>
        <strain evidence="2 3">DSM 45480</strain>
    </source>
</reference>
<name>A0A316IEW1_9PSEU</name>
<protein>
    <submittedName>
        <fullName evidence="2">Uncharacterized protein</fullName>
    </submittedName>
</protein>
<proteinExistence type="predicted"/>
<gene>
    <name evidence="2" type="ORF">C8D88_1011820</name>
</gene>
<evidence type="ECO:0000313" key="3">
    <source>
        <dbReference type="Proteomes" id="UP000246005"/>
    </source>
</evidence>
<dbReference type="Proteomes" id="UP000246005">
    <property type="component" value="Unassembled WGS sequence"/>
</dbReference>
<evidence type="ECO:0000256" key="1">
    <source>
        <dbReference type="SAM" id="MobiDB-lite"/>
    </source>
</evidence>
<feature type="region of interest" description="Disordered" evidence="1">
    <location>
        <begin position="1"/>
        <end position="28"/>
    </location>
</feature>
<sequence>MTQGVNLFGAIRPTSSADSTSGWRVSSRRPRATKYGDVVVVVRDSNGWEIGRYNLGQRFPPR</sequence>
<dbReference type="AlphaFoldDB" id="A0A316IEW1"/>
<comment type="caution">
    <text evidence="2">The sequence shown here is derived from an EMBL/GenBank/DDBJ whole genome shotgun (WGS) entry which is preliminary data.</text>
</comment>
<evidence type="ECO:0000313" key="2">
    <source>
        <dbReference type="EMBL" id="PWK91781.1"/>
    </source>
</evidence>
<feature type="compositionally biased region" description="Polar residues" evidence="1">
    <location>
        <begin position="13"/>
        <end position="24"/>
    </location>
</feature>
<accession>A0A316IEW1</accession>
<dbReference type="EMBL" id="QGHB01000001">
    <property type="protein sequence ID" value="PWK91781.1"/>
    <property type="molecule type" value="Genomic_DNA"/>
</dbReference>